<evidence type="ECO:0000256" key="4">
    <source>
        <dbReference type="ARBA" id="ARBA00022692"/>
    </source>
</evidence>
<feature type="transmembrane region" description="Helical" evidence="7">
    <location>
        <begin position="164"/>
        <end position="184"/>
    </location>
</feature>
<evidence type="ECO:0000256" key="3">
    <source>
        <dbReference type="ARBA" id="ARBA00022448"/>
    </source>
</evidence>
<dbReference type="InterPro" id="IPR011701">
    <property type="entry name" value="MFS"/>
</dbReference>
<feature type="domain" description="Major facilitator superfamily (MFS) profile" evidence="8">
    <location>
        <begin position="8"/>
        <end position="393"/>
    </location>
</feature>
<feature type="transmembrane region" description="Helical" evidence="7">
    <location>
        <begin position="304"/>
        <end position="324"/>
    </location>
</feature>
<keyword evidence="10" id="KW-1185">Reference proteome</keyword>
<feature type="transmembrane region" description="Helical" evidence="7">
    <location>
        <begin position="336"/>
        <end position="360"/>
    </location>
</feature>
<feature type="transmembrane region" description="Helical" evidence="7">
    <location>
        <begin position="215"/>
        <end position="236"/>
    </location>
</feature>
<dbReference type="PROSITE" id="PS50850">
    <property type="entry name" value="MFS"/>
    <property type="match status" value="1"/>
</dbReference>
<dbReference type="Proteomes" id="UP000244948">
    <property type="component" value="Unassembled WGS sequence"/>
</dbReference>
<feature type="transmembrane region" description="Helical" evidence="7">
    <location>
        <begin position="100"/>
        <end position="122"/>
    </location>
</feature>
<comment type="similarity">
    <text evidence="2">Belongs to the major facilitator superfamily.</text>
</comment>
<comment type="subcellular location">
    <subcellularLocation>
        <location evidence="1">Endomembrane system</location>
        <topology evidence="1">Multi-pass membrane protein</topology>
    </subcellularLocation>
</comment>
<reference evidence="9 10" key="1">
    <citation type="journal article" date="2018" name="Genome Announc.">
        <title>Ignatzschineria cameli sp. nov., isolated from necrotic foot tissue of dromedaries (Camelus dromedarius) and associated maggots (Wohlfahrtia species) in Dubai.</title>
        <authorList>
            <person name="Tsang C.C."/>
            <person name="Tang J.Y."/>
            <person name="Fong J.Y."/>
            <person name="Kinne J."/>
            <person name="Lee H.H."/>
            <person name="Joseph M."/>
            <person name="Jose S."/>
            <person name="Schuster R.K."/>
            <person name="Tang Y."/>
            <person name="Sivakumar S."/>
            <person name="Chen J.H."/>
            <person name="Teng J.L."/>
            <person name="Lau S.K."/>
            <person name="Wernery U."/>
            <person name="Woo P.C."/>
        </authorList>
    </citation>
    <scope>NUCLEOTIDE SEQUENCE [LARGE SCALE GENOMIC DNA]</scope>
    <source>
        <strain evidence="9 10">KCTC 22643</strain>
    </source>
</reference>
<evidence type="ECO:0000256" key="6">
    <source>
        <dbReference type="ARBA" id="ARBA00023136"/>
    </source>
</evidence>
<feature type="transmembrane region" description="Helical" evidence="7">
    <location>
        <begin position="256"/>
        <end position="273"/>
    </location>
</feature>
<dbReference type="GO" id="GO:0016020">
    <property type="term" value="C:membrane"/>
    <property type="evidence" value="ECO:0007669"/>
    <property type="project" value="TreeGrafter"/>
</dbReference>
<evidence type="ECO:0000259" key="8">
    <source>
        <dbReference type="PROSITE" id="PS50850"/>
    </source>
</evidence>
<dbReference type="EMBL" id="QEWR01000003">
    <property type="protein sequence ID" value="PWD83103.1"/>
    <property type="molecule type" value="Genomic_DNA"/>
</dbReference>
<evidence type="ECO:0000256" key="5">
    <source>
        <dbReference type="ARBA" id="ARBA00022989"/>
    </source>
</evidence>
<feature type="transmembrane region" description="Helical" evidence="7">
    <location>
        <begin position="7"/>
        <end position="30"/>
    </location>
</feature>
<sequence length="401" mass="43809">MKSYRAKLMLVSFLTYMIMAGLLTQVGIIIDPMAKYLGVPITEAASIFSYLTGGTLLGTIISMIAYSKFEIRDVLRFNYLFFLVILVLIIFFNFQSVVVVSLYLLVIGACCGIGLSGGAVIISKIFNEEKRASAFIATDCAFSAAGFIFPSLTSFLIVQGVTWMGGYAIVGIIVFFVFLSTFFFQYPKETPTDKTESNAYPALYANFKSIINVRVILSGTALGLYLLAQTTFLTWAPNYLQEVFQLSSQESSLAVSNYWGPSIFGLIIAAILVNKFSARYLLVIILFIAILVTAFLNITTSATAFLYTTVLFGFFTSAIYKIGISIGSQQIQNAPAILVTFLLTCGGIGSTAAPAFSAFFVSNFGVHSAMVITTIAFVVVCILFIICFLLEKQTVKNLQHL</sequence>
<name>A0A2U2AJV0_9GAMM</name>
<feature type="transmembrane region" description="Helical" evidence="7">
    <location>
        <begin position="77"/>
        <end position="94"/>
    </location>
</feature>
<keyword evidence="4 7" id="KW-0812">Transmembrane</keyword>
<feature type="transmembrane region" description="Helical" evidence="7">
    <location>
        <begin position="366"/>
        <end position="390"/>
    </location>
</feature>
<dbReference type="SUPFAM" id="SSF103473">
    <property type="entry name" value="MFS general substrate transporter"/>
    <property type="match status" value="1"/>
</dbReference>
<proteinExistence type="inferred from homology"/>
<evidence type="ECO:0000256" key="7">
    <source>
        <dbReference type="SAM" id="Phobius"/>
    </source>
</evidence>
<feature type="transmembrane region" description="Helical" evidence="7">
    <location>
        <begin position="280"/>
        <end position="298"/>
    </location>
</feature>
<dbReference type="PANTHER" id="PTHR23514">
    <property type="entry name" value="BYPASS OF STOP CODON PROTEIN 6"/>
    <property type="match status" value="1"/>
</dbReference>
<dbReference type="Pfam" id="PF07690">
    <property type="entry name" value="MFS_1"/>
    <property type="match status" value="1"/>
</dbReference>
<dbReference type="InterPro" id="IPR020846">
    <property type="entry name" value="MFS_dom"/>
</dbReference>
<keyword evidence="5 7" id="KW-1133">Transmembrane helix</keyword>
<dbReference type="GO" id="GO:0012505">
    <property type="term" value="C:endomembrane system"/>
    <property type="evidence" value="ECO:0007669"/>
    <property type="project" value="UniProtKB-SubCell"/>
</dbReference>
<keyword evidence="3" id="KW-0813">Transport</keyword>
<protein>
    <submittedName>
        <fullName evidence="9">MFS transporter TsgA</fullName>
    </submittedName>
</protein>
<dbReference type="RefSeq" id="WP_109236317.1">
    <property type="nucleotide sequence ID" value="NZ_BMXZ01000002.1"/>
</dbReference>
<evidence type="ECO:0000313" key="9">
    <source>
        <dbReference type="EMBL" id="PWD83103.1"/>
    </source>
</evidence>
<keyword evidence="6 7" id="KW-0472">Membrane</keyword>
<dbReference type="Gene3D" id="1.20.1250.20">
    <property type="entry name" value="MFS general substrate transporter like domains"/>
    <property type="match status" value="2"/>
</dbReference>
<dbReference type="GO" id="GO:0022857">
    <property type="term" value="F:transmembrane transporter activity"/>
    <property type="evidence" value="ECO:0007669"/>
    <property type="project" value="InterPro"/>
</dbReference>
<evidence type="ECO:0000256" key="1">
    <source>
        <dbReference type="ARBA" id="ARBA00004127"/>
    </source>
</evidence>
<gene>
    <name evidence="9" type="ORF">DC082_06700</name>
</gene>
<dbReference type="NCBIfam" id="NF002982">
    <property type="entry name" value="PRK03699.1"/>
    <property type="match status" value="1"/>
</dbReference>
<comment type="caution">
    <text evidence="9">The sequence shown here is derived from an EMBL/GenBank/DDBJ whole genome shotgun (WGS) entry which is preliminary data.</text>
</comment>
<dbReference type="InterPro" id="IPR051788">
    <property type="entry name" value="MFS_Transporter"/>
</dbReference>
<accession>A0A2U2AJV0</accession>
<evidence type="ECO:0000313" key="10">
    <source>
        <dbReference type="Proteomes" id="UP000244948"/>
    </source>
</evidence>
<dbReference type="InterPro" id="IPR036259">
    <property type="entry name" value="MFS_trans_sf"/>
</dbReference>
<organism evidence="9 10">
    <name type="scientific">Ignatzschineria indica</name>
    <dbReference type="NCBI Taxonomy" id="472583"/>
    <lineage>
        <taxon>Bacteria</taxon>
        <taxon>Pseudomonadati</taxon>
        <taxon>Pseudomonadota</taxon>
        <taxon>Gammaproteobacteria</taxon>
        <taxon>Cardiobacteriales</taxon>
        <taxon>Ignatzschineriaceae</taxon>
        <taxon>Ignatzschineria</taxon>
    </lineage>
</organism>
<feature type="transmembrane region" description="Helical" evidence="7">
    <location>
        <begin position="45"/>
        <end position="65"/>
    </location>
</feature>
<evidence type="ECO:0000256" key="2">
    <source>
        <dbReference type="ARBA" id="ARBA00008335"/>
    </source>
</evidence>
<dbReference type="PANTHER" id="PTHR23514:SF3">
    <property type="entry name" value="BYPASS OF STOP CODON PROTEIN 6"/>
    <property type="match status" value="1"/>
</dbReference>
<feature type="transmembrane region" description="Helical" evidence="7">
    <location>
        <begin position="134"/>
        <end position="158"/>
    </location>
</feature>
<dbReference type="AlphaFoldDB" id="A0A2U2AJV0"/>